<dbReference type="OrthoDB" id="9445768at2759"/>
<dbReference type="InterPro" id="IPR056121">
    <property type="entry name" value="DUF7704"/>
</dbReference>
<feature type="transmembrane region" description="Helical" evidence="10">
    <location>
        <begin position="353"/>
        <end position="375"/>
    </location>
</feature>
<evidence type="ECO:0000313" key="13">
    <source>
        <dbReference type="Proteomes" id="UP000785200"/>
    </source>
</evidence>
<evidence type="ECO:0000256" key="7">
    <source>
        <dbReference type="ARBA" id="ARBA00023328"/>
    </source>
</evidence>
<dbReference type="Proteomes" id="UP000785200">
    <property type="component" value="Unassembled WGS sequence"/>
</dbReference>
<feature type="coiled-coil region" evidence="8">
    <location>
        <begin position="97"/>
        <end position="124"/>
    </location>
</feature>
<dbReference type="GO" id="GO:0000070">
    <property type="term" value="P:mitotic sister chromatid segregation"/>
    <property type="evidence" value="ECO:0007669"/>
    <property type="project" value="TreeGrafter"/>
</dbReference>
<keyword evidence="7" id="KW-0137">Centromere</keyword>
<organism evidence="12 13">
    <name type="scientific">Hyphodiscus hymeniophilus</name>
    <dbReference type="NCBI Taxonomy" id="353542"/>
    <lineage>
        <taxon>Eukaryota</taxon>
        <taxon>Fungi</taxon>
        <taxon>Dikarya</taxon>
        <taxon>Ascomycota</taxon>
        <taxon>Pezizomycotina</taxon>
        <taxon>Leotiomycetes</taxon>
        <taxon>Helotiales</taxon>
        <taxon>Hyphodiscaceae</taxon>
        <taxon>Hyphodiscus</taxon>
    </lineage>
</organism>
<keyword evidence="10" id="KW-0812">Transmembrane</keyword>
<dbReference type="InterPro" id="IPR020993">
    <property type="entry name" value="Centromere_CenpK"/>
</dbReference>
<feature type="domain" description="DUF7704" evidence="11">
    <location>
        <begin position="409"/>
        <end position="560"/>
    </location>
</feature>
<protein>
    <recommendedName>
        <fullName evidence="11">DUF7704 domain-containing protein</fullName>
    </recommendedName>
</protein>
<feature type="transmembrane region" description="Helical" evidence="10">
    <location>
        <begin position="467"/>
        <end position="488"/>
    </location>
</feature>
<reference evidence="12" key="1">
    <citation type="submission" date="2019-07" db="EMBL/GenBank/DDBJ databases">
        <title>Hyphodiscus hymeniophilus genome sequencing and assembly.</title>
        <authorList>
            <person name="Kramer G."/>
            <person name="Nodwell J."/>
        </authorList>
    </citation>
    <scope>NUCLEOTIDE SEQUENCE</scope>
    <source>
        <strain evidence="12">ATCC 34498</strain>
    </source>
</reference>
<evidence type="ECO:0000256" key="9">
    <source>
        <dbReference type="SAM" id="MobiDB-lite"/>
    </source>
</evidence>
<feature type="transmembrane region" description="Helical" evidence="10">
    <location>
        <begin position="500"/>
        <end position="522"/>
    </location>
</feature>
<evidence type="ECO:0000256" key="10">
    <source>
        <dbReference type="SAM" id="Phobius"/>
    </source>
</evidence>
<feature type="transmembrane region" description="Helical" evidence="10">
    <location>
        <begin position="414"/>
        <end position="435"/>
    </location>
</feature>
<dbReference type="PANTHER" id="PTHR14401:SF6">
    <property type="entry name" value="CENTROMERE PROTEIN K"/>
    <property type="match status" value="1"/>
</dbReference>
<dbReference type="GO" id="GO:0000775">
    <property type="term" value="C:chromosome, centromeric region"/>
    <property type="evidence" value="ECO:0007669"/>
    <property type="project" value="UniProtKB-SubCell"/>
</dbReference>
<keyword evidence="13" id="KW-1185">Reference proteome</keyword>
<evidence type="ECO:0000259" key="11">
    <source>
        <dbReference type="Pfam" id="PF24803"/>
    </source>
</evidence>
<comment type="similarity">
    <text evidence="3">Belongs to the CENP-K/MCM22 family.</text>
</comment>
<evidence type="ECO:0000256" key="4">
    <source>
        <dbReference type="ARBA" id="ARBA00022454"/>
    </source>
</evidence>
<dbReference type="EMBL" id="VNKQ01000005">
    <property type="protein sequence ID" value="KAG0650868.1"/>
    <property type="molecule type" value="Genomic_DNA"/>
</dbReference>
<evidence type="ECO:0000256" key="6">
    <source>
        <dbReference type="ARBA" id="ARBA00023242"/>
    </source>
</evidence>
<keyword evidence="10" id="KW-1133">Transmembrane helix</keyword>
<evidence type="ECO:0000256" key="8">
    <source>
        <dbReference type="SAM" id="Coils"/>
    </source>
</evidence>
<evidence type="ECO:0000256" key="2">
    <source>
        <dbReference type="ARBA" id="ARBA00004584"/>
    </source>
</evidence>
<dbReference type="GO" id="GO:0051382">
    <property type="term" value="P:kinetochore assembly"/>
    <property type="evidence" value="ECO:0007669"/>
    <property type="project" value="InterPro"/>
</dbReference>
<keyword evidence="4" id="KW-0158">Chromosome</keyword>
<feature type="region of interest" description="Disordered" evidence="9">
    <location>
        <begin position="592"/>
        <end position="615"/>
    </location>
</feature>
<evidence type="ECO:0000256" key="1">
    <source>
        <dbReference type="ARBA" id="ARBA00004123"/>
    </source>
</evidence>
<evidence type="ECO:0000313" key="12">
    <source>
        <dbReference type="EMBL" id="KAG0650868.1"/>
    </source>
</evidence>
<dbReference type="AlphaFoldDB" id="A0A9P6VNP8"/>
<evidence type="ECO:0000256" key="5">
    <source>
        <dbReference type="ARBA" id="ARBA00023054"/>
    </source>
</evidence>
<keyword evidence="5 8" id="KW-0175">Coiled coil</keyword>
<evidence type="ECO:0000256" key="3">
    <source>
        <dbReference type="ARBA" id="ARBA00005795"/>
    </source>
</evidence>
<proteinExistence type="inferred from homology"/>
<comment type="subcellular location">
    <subcellularLocation>
        <location evidence="2">Chromosome</location>
        <location evidence="2">Centromere</location>
    </subcellularLocation>
    <subcellularLocation>
        <location evidence="1">Nucleus</location>
    </subcellularLocation>
</comment>
<feature type="coiled-coil region" evidence="8">
    <location>
        <begin position="14"/>
        <end position="41"/>
    </location>
</feature>
<feature type="transmembrane region" description="Helical" evidence="10">
    <location>
        <begin position="381"/>
        <end position="402"/>
    </location>
</feature>
<comment type="caution">
    <text evidence="12">The sequence shown here is derived from an EMBL/GenBank/DDBJ whole genome shotgun (WGS) entry which is preliminary data.</text>
</comment>
<dbReference type="Pfam" id="PF24803">
    <property type="entry name" value="DUF7704"/>
    <property type="match status" value="1"/>
</dbReference>
<accession>A0A9P6VNP8</accession>
<keyword evidence="10" id="KW-0472">Membrane</keyword>
<name>A0A9P6VNP8_9HELO</name>
<keyword evidence="6" id="KW-0539">Nucleus</keyword>
<sequence>MDSPQLPRAASSHTTRLDQTLKALQDRVKEQEAVLEQLRQTTSEQPISRLQQTRSLSATYETLILQDPYLPPPDFPLPALLALQSTQKCIEETADCIVSTELELKKTQQRLEEEQSDLNDAKLIYASIGLRSSSLHEDIEKRSQRSPGQMAREMLHEMKEKKTLYDRETGKLVKAFNAFIDKQLAPMLAAEELGGPIVGENLDVDENMLEVGFNFHGKAKRANNGTSDDSRQRRIDEIWGPWPEGSGKTKGRWDEKRAAAAEMRDLTEQLLNSLVAVDGSGPGAYVELERESAAARFLVRSKVAQFHSKDARKIRLLDFGVSLKTEEQQESRCIRVKMVTQFDNTVEMSERHLLTWVGIGTVAFFASFLVFVLRLDGSYKQVATVLSVYLGALGVQFGYRPLNLGVDMAHIPRFYRVFFLYADPLICLSGIYFFFFDHYTYIQNGVPSGLSSQMTSPASLSPLVKHLITALGSYSLFVFVMQIMLLHQFKDAPQGLNVKIWRIVQLGILLIDLGLFYGTYVTDPKAAFDFGRWESGDWTNNGILAMVVLIRSAFLIGLGGVGSEWVLEGSRRPQNSVLKTVGLRVESNDSHLPISPIAAPTPAATQTTATTIQAP</sequence>
<feature type="compositionally biased region" description="Low complexity" evidence="9">
    <location>
        <begin position="596"/>
        <end position="615"/>
    </location>
</feature>
<dbReference type="GO" id="GO:0005634">
    <property type="term" value="C:nucleus"/>
    <property type="evidence" value="ECO:0007669"/>
    <property type="project" value="UniProtKB-SubCell"/>
</dbReference>
<gene>
    <name evidence="12" type="ORF">D0Z07_2441</name>
</gene>
<dbReference type="PANTHER" id="PTHR14401">
    <property type="entry name" value="CENTROMERE PROTEIN K"/>
    <property type="match status" value="1"/>
</dbReference>